<keyword evidence="8" id="KW-1185">Reference proteome</keyword>
<dbReference type="FunCoup" id="H3CBW5">
    <property type="interactions" value="208"/>
</dbReference>
<dbReference type="GO" id="GO:0005829">
    <property type="term" value="C:cytosol"/>
    <property type="evidence" value="ECO:0007669"/>
    <property type="project" value="UniProtKB-ARBA"/>
</dbReference>
<evidence type="ECO:0000256" key="3">
    <source>
        <dbReference type="SAM" id="Coils"/>
    </source>
</evidence>
<dbReference type="GO" id="GO:0005096">
    <property type="term" value="F:GTPase activator activity"/>
    <property type="evidence" value="ECO:0007669"/>
    <property type="project" value="UniProtKB-KW"/>
</dbReference>
<feature type="compositionally biased region" description="Low complexity" evidence="4">
    <location>
        <begin position="245"/>
        <end position="257"/>
    </location>
</feature>
<feature type="compositionally biased region" description="Acidic residues" evidence="4">
    <location>
        <begin position="905"/>
        <end position="914"/>
    </location>
</feature>
<feature type="domain" description="Rab-GAP TBC" evidence="6">
    <location>
        <begin position="620"/>
        <end position="814"/>
    </location>
</feature>
<evidence type="ECO:0000256" key="1">
    <source>
        <dbReference type="ARBA" id="ARBA00022468"/>
    </source>
</evidence>
<dbReference type="Proteomes" id="UP000007303">
    <property type="component" value="Unassembled WGS sequence"/>
</dbReference>
<dbReference type="CDD" id="cd01265">
    <property type="entry name" value="PH_TBC1D2A"/>
    <property type="match status" value="1"/>
</dbReference>
<proteinExistence type="predicted"/>
<keyword evidence="2 3" id="KW-0175">Coiled coil</keyword>
<dbReference type="InterPro" id="IPR001849">
    <property type="entry name" value="PH_domain"/>
</dbReference>
<dbReference type="PANTHER" id="PTHR47219">
    <property type="entry name" value="RAB GTPASE-ACTIVATING PROTEIN 1-LIKE"/>
    <property type="match status" value="1"/>
</dbReference>
<dbReference type="OMA" id="RWEFCNT"/>
<dbReference type="SMART" id="SM00233">
    <property type="entry name" value="PH"/>
    <property type="match status" value="1"/>
</dbReference>
<dbReference type="InterPro" id="IPR050302">
    <property type="entry name" value="Rab_GAP_TBC_domain"/>
</dbReference>
<dbReference type="Gene3D" id="1.10.472.80">
    <property type="entry name" value="Ypt/Rab-GAP domain of gyp1p, domain 3"/>
    <property type="match status" value="1"/>
</dbReference>
<evidence type="ECO:0000259" key="6">
    <source>
        <dbReference type="PROSITE" id="PS50086"/>
    </source>
</evidence>
<reference evidence="7" key="3">
    <citation type="submission" date="2025-09" db="UniProtKB">
        <authorList>
            <consortium name="Ensembl"/>
        </authorList>
    </citation>
    <scope>IDENTIFICATION</scope>
</reference>
<feature type="compositionally biased region" description="Pro residues" evidence="4">
    <location>
        <begin position="258"/>
        <end position="270"/>
    </location>
</feature>
<dbReference type="SUPFAM" id="SSF50729">
    <property type="entry name" value="PH domain-like"/>
    <property type="match status" value="1"/>
</dbReference>
<dbReference type="GO" id="GO:0031410">
    <property type="term" value="C:cytoplasmic vesicle"/>
    <property type="evidence" value="ECO:0007669"/>
    <property type="project" value="UniProtKB-ARBA"/>
</dbReference>
<sequence>PGGSKGGPGRSNRDPGGSNRDPGQDPPPAEVSSASVQPASAGEPKLCGYLLKQGGPLKAWKLRWFTYEDQQNQLFYYRTLQDVTPLGRIELGSATFTYPLKAEMGTFHIRTPERTVVLKAGTQQLMLYWLQQLQVQRWRHRRTSLGHHPAGESAGTTPVGQEQEPADDFLPLLKSPVGLVGEGAASVLSPRAPLADVSLKHPLIQIQNSVHSLRARVSRERNGDNKPVTDWSQESCPHLLKAPVSSTGSSPLRTPSTPSAPPPLAPPPSQEAPLDGREPSSFFTSWSRKKNRSPSTQVSGEPLSSEQTCRLQQDNQRLAEEVKAQKELVWILHKALEASQLEKRACDEFLAEDGEQERLEVLRHRERQAVGLQAQLEEAKMEAEALRRSLAQRNTQLQELEEQIKMWTEKNDAKHQVILKLSNQLSTCMVEQQVEQPNQTLRQLQQQMENLQDDMEAYKTQNRFLNSEIYQLTRLWRSSSEQERSLMTKAAYLEARTCQVQSRYLEVLRQLQDTKSLDASQQEAVQELVEEALRREGRWAGQQQGPSGHDAYGFQMFPEYEVEDLKLLAKIQALEIRAHHLQQQEAPERPLLERWAHFLAARSAQDLRASPELKGLLRGGVPQEYRRQLWTWMVHVRTGSIREQEPDGYQQLCQKSGTSPHPASRQIELDLPRTLTTNQLFSSPSSAALQQLRRILLAFSWRNPAIGYCQGLNRLAAVALLVLQSEEEAFWCLVAIVETIMPQDYYTQNLVASQADQRVLKDFLSEKLPRISAHFASQGVDVSLVTFNWFLVVFVESLPSDILLPLWDAFLYEGTKYKEDDILKIHSSVELYQYLRFFTKTITDTRRLSNMAFGDMNPFPGRLLRSRRALHLERLQGELQRLAQQQEAFLAERAQRKDKDLDTAASEDDDELGG</sequence>
<dbReference type="SUPFAM" id="SSF47923">
    <property type="entry name" value="Ypt/Rab-GAP domain of gyp1p"/>
    <property type="match status" value="2"/>
</dbReference>
<dbReference type="PANTHER" id="PTHR47219:SF20">
    <property type="entry name" value="TBC1 DOMAIN FAMILY MEMBER 2B"/>
    <property type="match status" value="1"/>
</dbReference>
<dbReference type="STRING" id="99883.ENSTNIP00000005737"/>
<keyword evidence="1" id="KW-0343">GTPase activation</keyword>
<dbReference type="FunFam" id="1.10.472.80:FF:000018">
    <property type="entry name" value="TBC1 domain family member 2B"/>
    <property type="match status" value="1"/>
</dbReference>
<accession>H3CBW5</accession>
<dbReference type="HOGENOM" id="CLU_011278_0_0_1"/>
<dbReference type="Gene3D" id="2.30.29.30">
    <property type="entry name" value="Pleckstrin-homology domain (PH domain)/Phosphotyrosine-binding domain (PTB)"/>
    <property type="match status" value="1"/>
</dbReference>
<dbReference type="Gene3D" id="1.10.8.270">
    <property type="entry name" value="putative rabgap domain of human tbc1 domain family member 14 like domains"/>
    <property type="match status" value="1"/>
</dbReference>
<dbReference type="Pfam" id="PF00169">
    <property type="entry name" value="PH"/>
    <property type="match status" value="1"/>
</dbReference>
<feature type="region of interest" description="Disordered" evidence="4">
    <location>
        <begin position="1"/>
        <end position="39"/>
    </location>
</feature>
<protein>
    <submittedName>
        <fullName evidence="7">TBC1 domain family member 2</fullName>
    </submittedName>
</protein>
<evidence type="ECO:0000256" key="4">
    <source>
        <dbReference type="SAM" id="MobiDB-lite"/>
    </source>
</evidence>
<feature type="coiled-coil region" evidence="3">
    <location>
        <begin position="362"/>
        <end position="468"/>
    </location>
</feature>
<dbReference type="InParanoid" id="H3CBW5"/>
<dbReference type="InterPro" id="IPR011993">
    <property type="entry name" value="PH-like_dom_sf"/>
</dbReference>
<dbReference type="Ensembl" id="ENSTNIT00000005885.1">
    <property type="protein sequence ID" value="ENSTNIP00000005737.1"/>
    <property type="gene ID" value="ENSTNIG00000003161.1"/>
</dbReference>
<evidence type="ECO:0000313" key="7">
    <source>
        <dbReference type="Ensembl" id="ENSTNIP00000005737.1"/>
    </source>
</evidence>
<reference evidence="8" key="1">
    <citation type="journal article" date="2004" name="Nature">
        <title>Genome duplication in the teleost fish Tetraodon nigroviridis reveals the early vertebrate proto-karyotype.</title>
        <authorList>
            <person name="Jaillon O."/>
            <person name="Aury J.-M."/>
            <person name="Brunet F."/>
            <person name="Petit J.-L."/>
            <person name="Stange-Thomann N."/>
            <person name="Mauceli E."/>
            <person name="Bouneau L."/>
            <person name="Fischer C."/>
            <person name="Ozouf-Costaz C."/>
            <person name="Bernot A."/>
            <person name="Nicaud S."/>
            <person name="Jaffe D."/>
            <person name="Fisher S."/>
            <person name="Lutfalla G."/>
            <person name="Dossat C."/>
            <person name="Segurens B."/>
            <person name="Dasilva C."/>
            <person name="Salanoubat M."/>
            <person name="Levy M."/>
            <person name="Boudet N."/>
            <person name="Castellano S."/>
            <person name="Anthouard V."/>
            <person name="Jubin C."/>
            <person name="Castelli V."/>
            <person name="Katinka M."/>
            <person name="Vacherie B."/>
            <person name="Biemont C."/>
            <person name="Skalli Z."/>
            <person name="Cattolico L."/>
            <person name="Poulain J."/>
            <person name="De Berardinis V."/>
            <person name="Cruaud C."/>
            <person name="Duprat S."/>
            <person name="Brottier P."/>
            <person name="Coutanceau J.-P."/>
            <person name="Gouzy J."/>
            <person name="Parra G."/>
            <person name="Lardier G."/>
            <person name="Chapple C."/>
            <person name="McKernan K.J."/>
            <person name="McEwan P."/>
            <person name="Bosak S."/>
            <person name="Kellis M."/>
            <person name="Volff J.-N."/>
            <person name="Guigo R."/>
            <person name="Zody M.C."/>
            <person name="Mesirov J."/>
            <person name="Lindblad-Toh K."/>
            <person name="Birren B."/>
            <person name="Nusbaum C."/>
            <person name="Kahn D."/>
            <person name="Robinson-Rechavi M."/>
            <person name="Laudet V."/>
            <person name="Schachter V."/>
            <person name="Quetier F."/>
            <person name="Saurin W."/>
            <person name="Scarpelli C."/>
            <person name="Wincker P."/>
            <person name="Lander E.S."/>
            <person name="Weissenbach J."/>
            <person name="Roest Crollius H."/>
        </authorList>
    </citation>
    <scope>NUCLEOTIDE SEQUENCE [LARGE SCALE GENOMIC DNA]</scope>
</reference>
<dbReference type="GeneTree" id="ENSGT00940000159937"/>
<name>H3CBW5_TETNG</name>
<feature type="domain" description="PH" evidence="5">
    <location>
        <begin position="43"/>
        <end position="138"/>
    </location>
</feature>
<feature type="compositionally biased region" description="Basic and acidic residues" evidence="4">
    <location>
        <begin position="893"/>
        <end position="902"/>
    </location>
</feature>
<dbReference type="SMART" id="SM00164">
    <property type="entry name" value="TBC"/>
    <property type="match status" value="1"/>
</dbReference>
<dbReference type="PROSITE" id="PS50086">
    <property type="entry name" value="TBC_RABGAP"/>
    <property type="match status" value="1"/>
</dbReference>
<dbReference type="GO" id="GO:0031267">
    <property type="term" value="F:small GTPase binding"/>
    <property type="evidence" value="ECO:0007669"/>
    <property type="project" value="TreeGrafter"/>
</dbReference>
<dbReference type="FunFam" id="1.10.8.270:FF:000014">
    <property type="entry name" value="Putative TBC1 domain family member 2B"/>
    <property type="match status" value="1"/>
</dbReference>
<dbReference type="AlphaFoldDB" id="H3CBW5"/>
<dbReference type="InterPro" id="IPR035969">
    <property type="entry name" value="Rab-GAP_TBC_sf"/>
</dbReference>
<feature type="region of interest" description="Disordered" evidence="4">
    <location>
        <begin position="141"/>
        <end position="164"/>
    </location>
</feature>
<evidence type="ECO:0000313" key="8">
    <source>
        <dbReference type="Proteomes" id="UP000007303"/>
    </source>
</evidence>
<reference evidence="7" key="2">
    <citation type="submission" date="2025-08" db="UniProtKB">
        <authorList>
            <consortium name="Ensembl"/>
        </authorList>
    </citation>
    <scope>IDENTIFICATION</scope>
</reference>
<organism evidence="7 8">
    <name type="scientific">Tetraodon nigroviridis</name>
    <name type="common">Spotted green pufferfish</name>
    <name type="synonym">Chelonodon nigroviridis</name>
    <dbReference type="NCBI Taxonomy" id="99883"/>
    <lineage>
        <taxon>Eukaryota</taxon>
        <taxon>Metazoa</taxon>
        <taxon>Chordata</taxon>
        <taxon>Craniata</taxon>
        <taxon>Vertebrata</taxon>
        <taxon>Euteleostomi</taxon>
        <taxon>Actinopterygii</taxon>
        <taxon>Neopterygii</taxon>
        <taxon>Teleostei</taxon>
        <taxon>Neoteleostei</taxon>
        <taxon>Acanthomorphata</taxon>
        <taxon>Eupercaria</taxon>
        <taxon>Tetraodontiformes</taxon>
        <taxon>Tetradontoidea</taxon>
        <taxon>Tetraodontidae</taxon>
        <taxon>Tetraodon</taxon>
    </lineage>
</organism>
<evidence type="ECO:0000259" key="5">
    <source>
        <dbReference type="PROSITE" id="PS50003"/>
    </source>
</evidence>
<feature type="region of interest" description="Disordered" evidence="4">
    <location>
        <begin position="893"/>
        <end position="914"/>
    </location>
</feature>
<dbReference type="FunFam" id="2.30.29.30:FF:000248">
    <property type="entry name" value="TBC1 domain family member 2A isoform X1"/>
    <property type="match status" value="1"/>
</dbReference>
<evidence type="ECO:0000256" key="2">
    <source>
        <dbReference type="ARBA" id="ARBA00023054"/>
    </source>
</evidence>
<dbReference type="PROSITE" id="PS50003">
    <property type="entry name" value="PH_DOMAIN"/>
    <property type="match status" value="1"/>
</dbReference>
<feature type="region of interest" description="Disordered" evidence="4">
    <location>
        <begin position="215"/>
        <end position="310"/>
    </location>
</feature>
<feature type="compositionally biased region" description="Polar residues" evidence="4">
    <location>
        <begin position="293"/>
        <end position="310"/>
    </location>
</feature>
<dbReference type="Pfam" id="PF00566">
    <property type="entry name" value="RabGAP-TBC"/>
    <property type="match status" value="1"/>
</dbReference>
<dbReference type="InterPro" id="IPR000195">
    <property type="entry name" value="Rab-GAP-TBC_dom"/>
</dbReference>